<dbReference type="RefSeq" id="WP_204416733.1">
    <property type="nucleotide sequence ID" value="NZ_JAFBED010000005.1"/>
</dbReference>
<feature type="domain" description="CAAX prenyl protease 1 N-terminal" evidence="9">
    <location>
        <begin position="47"/>
        <end position="203"/>
    </location>
</feature>
<keyword evidence="2" id="KW-0479">Metal-binding</keyword>
<evidence type="ECO:0000256" key="3">
    <source>
        <dbReference type="ARBA" id="ARBA00022801"/>
    </source>
</evidence>
<keyword evidence="11" id="KW-1185">Reference proteome</keyword>
<accession>A0ABS2P1I4</accession>
<keyword evidence="4 6" id="KW-0862">Zinc</keyword>
<keyword evidence="1 6" id="KW-0645">Protease</keyword>
<feature type="transmembrane region" description="Helical" evidence="7">
    <location>
        <begin position="148"/>
        <end position="168"/>
    </location>
</feature>
<dbReference type="InterPro" id="IPR032456">
    <property type="entry name" value="Peptidase_M48_N"/>
</dbReference>
<sequence length="420" mass="48499">MKRILIGTIVGYILYALLMAYYLWFGADTSLPADLVGTKADPRTFLTAEEMLLVDEYSKIRNLMYFLSLPFDWVLYFLLILLGGARAIQTWSEKVTRYAWLQGGIYVFWLTLFVTLASFPLSYLRFSLSKSYDITVQPFTGWMRDQLVSFWEGIFIMWLVVAVLYYLIRRFEKRWWMAAWALFIPFVFFLMYIQPVVIDPLYNDFTELQDKDLEEKILGLAAESDIAADRVYEVNMSEKTNSINAYVTGVGGNSRIVLWDTLLTRLKEEEILFIMAHEMGHFVMNHVVIGISGYIVFSFFAFYLVHWCAASVIRKWGEALKIKRLGQLASLPLLLLLLSLVLFVASPITNAVSRHQEHTADVYAIELTGDAEAAIGAFQEITRSSLSEVHPPALVKFLRYTHPPMVDRISYLEKYLKEEE</sequence>
<dbReference type="EMBL" id="JAFBED010000005">
    <property type="protein sequence ID" value="MBM7620734.1"/>
    <property type="molecule type" value="Genomic_DNA"/>
</dbReference>
<evidence type="ECO:0000256" key="2">
    <source>
        <dbReference type="ARBA" id="ARBA00022723"/>
    </source>
</evidence>
<keyword evidence="7" id="KW-1133">Transmembrane helix</keyword>
<dbReference type="Gene3D" id="3.30.2010.10">
    <property type="entry name" value="Metalloproteases ('zincins'), catalytic domain"/>
    <property type="match status" value="1"/>
</dbReference>
<comment type="cofactor">
    <cofactor evidence="6">
        <name>Zn(2+)</name>
        <dbReference type="ChEBI" id="CHEBI:29105"/>
    </cofactor>
    <text evidence="6">Binds 1 zinc ion per subunit.</text>
</comment>
<name>A0ABS2P1I4_9BACI</name>
<dbReference type="PANTHER" id="PTHR10120">
    <property type="entry name" value="CAAX PRENYL PROTEASE 1"/>
    <property type="match status" value="1"/>
</dbReference>
<dbReference type="InterPro" id="IPR027057">
    <property type="entry name" value="CAXX_Prtase_1"/>
</dbReference>
<dbReference type="Pfam" id="PF01435">
    <property type="entry name" value="Peptidase_M48"/>
    <property type="match status" value="1"/>
</dbReference>
<dbReference type="Pfam" id="PF16491">
    <property type="entry name" value="Peptidase_M48_N"/>
    <property type="match status" value="1"/>
</dbReference>
<dbReference type="CDD" id="cd07343">
    <property type="entry name" value="M48A_Zmpste24p_like"/>
    <property type="match status" value="1"/>
</dbReference>
<evidence type="ECO:0000259" key="8">
    <source>
        <dbReference type="Pfam" id="PF01435"/>
    </source>
</evidence>
<evidence type="ECO:0000313" key="11">
    <source>
        <dbReference type="Proteomes" id="UP000737402"/>
    </source>
</evidence>
<evidence type="ECO:0000313" key="10">
    <source>
        <dbReference type="EMBL" id="MBM7620734.1"/>
    </source>
</evidence>
<feature type="transmembrane region" description="Helical" evidence="7">
    <location>
        <begin position="63"/>
        <end position="85"/>
    </location>
</feature>
<evidence type="ECO:0000256" key="5">
    <source>
        <dbReference type="ARBA" id="ARBA00023049"/>
    </source>
</evidence>
<feature type="transmembrane region" description="Helical" evidence="7">
    <location>
        <begin position="325"/>
        <end position="345"/>
    </location>
</feature>
<evidence type="ECO:0000256" key="1">
    <source>
        <dbReference type="ARBA" id="ARBA00022670"/>
    </source>
</evidence>
<gene>
    <name evidence="10" type="ORF">JOC95_002589</name>
</gene>
<dbReference type="GO" id="GO:0008233">
    <property type="term" value="F:peptidase activity"/>
    <property type="evidence" value="ECO:0007669"/>
    <property type="project" value="UniProtKB-KW"/>
</dbReference>
<evidence type="ECO:0000256" key="4">
    <source>
        <dbReference type="ARBA" id="ARBA00022833"/>
    </source>
</evidence>
<keyword evidence="7" id="KW-0472">Membrane</keyword>
<evidence type="ECO:0000259" key="9">
    <source>
        <dbReference type="Pfam" id="PF16491"/>
    </source>
</evidence>
<keyword evidence="5 6" id="KW-0482">Metalloprotease</keyword>
<proteinExistence type="inferred from homology"/>
<comment type="caution">
    <text evidence="10">The sequence shown here is derived from an EMBL/GenBank/DDBJ whole genome shotgun (WGS) entry which is preliminary data.</text>
</comment>
<dbReference type="InterPro" id="IPR001915">
    <property type="entry name" value="Peptidase_M48"/>
</dbReference>
<keyword evidence="7" id="KW-0812">Transmembrane</keyword>
<dbReference type="GO" id="GO:0006508">
    <property type="term" value="P:proteolysis"/>
    <property type="evidence" value="ECO:0007669"/>
    <property type="project" value="UniProtKB-KW"/>
</dbReference>
<feature type="transmembrane region" description="Helical" evidence="7">
    <location>
        <begin position="175"/>
        <end position="193"/>
    </location>
</feature>
<comment type="similarity">
    <text evidence="6">Belongs to the peptidase M48 family.</text>
</comment>
<reference evidence="10 11" key="1">
    <citation type="submission" date="2021-01" db="EMBL/GenBank/DDBJ databases">
        <title>Genomic Encyclopedia of Type Strains, Phase IV (KMG-IV): sequencing the most valuable type-strain genomes for metagenomic binning, comparative biology and taxonomic classification.</title>
        <authorList>
            <person name="Goeker M."/>
        </authorList>
    </citation>
    <scope>NUCLEOTIDE SEQUENCE [LARGE SCALE GENOMIC DNA]</scope>
    <source>
        <strain evidence="10 11">DSM 25879</strain>
    </source>
</reference>
<feature type="transmembrane region" description="Helical" evidence="7">
    <location>
        <begin position="287"/>
        <end position="313"/>
    </location>
</feature>
<feature type="transmembrane region" description="Helical" evidence="7">
    <location>
        <begin position="5"/>
        <end position="25"/>
    </location>
</feature>
<dbReference type="Proteomes" id="UP000737402">
    <property type="component" value="Unassembled WGS sequence"/>
</dbReference>
<evidence type="ECO:0000256" key="7">
    <source>
        <dbReference type="SAM" id="Phobius"/>
    </source>
</evidence>
<evidence type="ECO:0000256" key="6">
    <source>
        <dbReference type="RuleBase" id="RU003983"/>
    </source>
</evidence>
<keyword evidence="3 6" id="KW-0378">Hydrolase</keyword>
<organism evidence="10 11">
    <name type="scientific">Sutcliffiella tianshenii</name>
    <dbReference type="NCBI Taxonomy" id="1463404"/>
    <lineage>
        <taxon>Bacteria</taxon>
        <taxon>Bacillati</taxon>
        <taxon>Bacillota</taxon>
        <taxon>Bacilli</taxon>
        <taxon>Bacillales</taxon>
        <taxon>Bacillaceae</taxon>
        <taxon>Sutcliffiella</taxon>
    </lineage>
</organism>
<protein>
    <submittedName>
        <fullName evidence="10">Zn-dependent protease with chaperone function</fullName>
    </submittedName>
</protein>
<feature type="transmembrane region" description="Helical" evidence="7">
    <location>
        <begin position="106"/>
        <end position="128"/>
    </location>
</feature>
<feature type="domain" description="Peptidase M48" evidence="8">
    <location>
        <begin position="208"/>
        <end position="414"/>
    </location>
</feature>